<comment type="caution">
    <text evidence="1">The sequence shown here is derived from an EMBL/GenBank/DDBJ whole genome shotgun (WGS) entry which is preliminary data.</text>
</comment>
<dbReference type="OrthoDB" id="6453320at2759"/>
<dbReference type="InterPro" id="IPR052797">
    <property type="entry name" value="RegFact_GeneExpr_CellDeath"/>
</dbReference>
<accession>A0A8X6TRP2</accession>
<gene>
    <name evidence="1" type="primary">AVEN_101114_1</name>
    <name evidence="1" type="ORF">NPIL_416691</name>
</gene>
<dbReference type="EMBL" id="BMAW01015427">
    <property type="protein sequence ID" value="GFT43712.1"/>
    <property type="molecule type" value="Genomic_DNA"/>
</dbReference>
<dbReference type="AlphaFoldDB" id="A0A8X6TRP2"/>
<name>A0A8X6TRP2_NEPPI</name>
<protein>
    <submittedName>
        <fullName evidence="1">C2H2-type domain-containing protein</fullName>
    </submittedName>
</protein>
<proteinExistence type="predicted"/>
<keyword evidence="2" id="KW-1185">Reference proteome</keyword>
<sequence length="129" mass="14212">MPQSEFCGLGYGDSSAAVEPNRRSRVCRHLKLPIESVSSFKISNTCEKEAGLKLTYYICHRSGVANPTSNRIRHAKASGSVKCGFACPAMMTVSRHSIDGVTEINVQYQSVPVGHDMEAEKLHLMKDRL</sequence>
<dbReference type="PANTHER" id="PTHR33936">
    <property type="entry name" value="PROTEIN CBG17840"/>
    <property type="match status" value="1"/>
</dbReference>
<evidence type="ECO:0000313" key="1">
    <source>
        <dbReference type="EMBL" id="GFT43712.1"/>
    </source>
</evidence>
<evidence type="ECO:0000313" key="2">
    <source>
        <dbReference type="Proteomes" id="UP000887013"/>
    </source>
</evidence>
<dbReference type="PANTHER" id="PTHR33936:SF24">
    <property type="entry name" value="C2H2-TYPE DOMAIN-CONTAINING PROTEIN"/>
    <property type="match status" value="1"/>
</dbReference>
<organism evidence="1 2">
    <name type="scientific">Nephila pilipes</name>
    <name type="common">Giant wood spider</name>
    <name type="synonym">Nephila maculata</name>
    <dbReference type="NCBI Taxonomy" id="299642"/>
    <lineage>
        <taxon>Eukaryota</taxon>
        <taxon>Metazoa</taxon>
        <taxon>Ecdysozoa</taxon>
        <taxon>Arthropoda</taxon>
        <taxon>Chelicerata</taxon>
        <taxon>Arachnida</taxon>
        <taxon>Araneae</taxon>
        <taxon>Araneomorphae</taxon>
        <taxon>Entelegynae</taxon>
        <taxon>Araneoidea</taxon>
        <taxon>Nephilidae</taxon>
        <taxon>Nephila</taxon>
    </lineage>
</organism>
<dbReference type="Proteomes" id="UP000887013">
    <property type="component" value="Unassembled WGS sequence"/>
</dbReference>
<reference evidence="1" key="1">
    <citation type="submission" date="2020-08" db="EMBL/GenBank/DDBJ databases">
        <title>Multicomponent nature underlies the extraordinary mechanical properties of spider dragline silk.</title>
        <authorList>
            <person name="Kono N."/>
            <person name="Nakamura H."/>
            <person name="Mori M."/>
            <person name="Yoshida Y."/>
            <person name="Ohtoshi R."/>
            <person name="Malay A.D."/>
            <person name="Moran D.A.P."/>
            <person name="Tomita M."/>
            <person name="Numata K."/>
            <person name="Arakawa K."/>
        </authorList>
    </citation>
    <scope>NUCLEOTIDE SEQUENCE</scope>
</reference>